<dbReference type="InterPro" id="IPR013201">
    <property type="entry name" value="Prot_inhib_I29"/>
</dbReference>
<evidence type="ECO:0000256" key="2">
    <source>
        <dbReference type="ARBA" id="ARBA00023043"/>
    </source>
</evidence>
<dbReference type="Proteomes" id="UP000663891">
    <property type="component" value="Unassembled WGS sequence"/>
</dbReference>
<evidence type="ECO:0000259" key="5">
    <source>
        <dbReference type="SMART" id="SM00848"/>
    </source>
</evidence>
<dbReference type="SMART" id="SM00248">
    <property type="entry name" value="ANK"/>
    <property type="match status" value="5"/>
</dbReference>
<comment type="caution">
    <text evidence="6">The sequence shown here is derived from an EMBL/GenBank/DDBJ whole genome shotgun (WGS) entry which is preliminary data.</text>
</comment>
<dbReference type="InterPro" id="IPR002110">
    <property type="entry name" value="Ankyrin_rpt"/>
</dbReference>
<keyword evidence="4" id="KW-0732">Signal</keyword>
<dbReference type="Pfam" id="PF08246">
    <property type="entry name" value="Inhibitor_I29"/>
    <property type="match status" value="1"/>
</dbReference>
<keyword evidence="1" id="KW-0677">Repeat</keyword>
<feature type="signal peptide" evidence="4">
    <location>
        <begin position="1"/>
        <end position="16"/>
    </location>
</feature>
<evidence type="ECO:0000256" key="4">
    <source>
        <dbReference type="SAM" id="SignalP"/>
    </source>
</evidence>
<dbReference type="OrthoDB" id="4429489at2759"/>
<dbReference type="EMBL" id="CAJNON010000872">
    <property type="protein sequence ID" value="CAF1396267.1"/>
    <property type="molecule type" value="Genomic_DNA"/>
</dbReference>
<dbReference type="SUPFAM" id="SSF54001">
    <property type="entry name" value="Cysteine proteinases"/>
    <property type="match status" value="1"/>
</dbReference>
<accession>A0A815KIY3</accession>
<dbReference type="PANTHER" id="PTHR24180">
    <property type="entry name" value="CYCLIN-DEPENDENT KINASE INHIBITOR 2C-RELATED"/>
    <property type="match status" value="1"/>
</dbReference>
<name>A0A815KIY3_9BILA</name>
<gene>
    <name evidence="6" type="ORF">VCS650_LOCUS36232</name>
</gene>
<protein>
    <recommendedName>
        <fullName evidence="5">Cathepsin propeptide inhibitor domain-containing protein</fullName>
    </recommendedName>
</protein>
<evidence type="ECO:0000256" key="1">
    <source>
        <dbReference type="ARBA" id="ARBA00022737"/>
    </source>
</evidence>
<dbReference type="InterPro" id="IPR051637">
    <property type="entry name" value="Ank_repeat_dom-contain_49"/>
</dbReference>
<feature type="chain" id="PRO_5032784827" description="Cathepsin propeptide inhibitor domain-containing protein" evidence="4">
    <location>
        <begin position="17"/>
        <end position="810"/>
    </location>
</feature>
<dbReference type="PROSITE" id="PS50088">
    <property type="entry name" value="ANK_REPEAT"/>
    <property type="match status" value="1"/>
</dbReference>
<evidence type="ECO:0000313" key="7">
    <source>
        <dbReference type="Proteomes" id="UP000663891"/>
    </source>
</evidence>
<dbReference type="SMART" id="SM00848">
    <property type="entry name" value="Inhibitor_I29"/>
    <property type="match status" value="1"/>
</dbReference>
<dbReference type="AlphaFoldDB" id="A0A815KIY3"/>
<sequence length="810" mass="94708">MKVTIALCVLFVGAYCAPMLDEQLGNQWALFKRVHEKQYNSIEEETARRTIWEANLAKIQKHNVEADLGIHTYTLGMNRFGDMTNEEFRKQMNGFKISAKDESFDRHTFLARANVAIPDAVEVTDLVNETLRGIICACENNNVHQLETILQSIETVKLDRYLNAMMELYRSPTYLLTPLMFASIHGHSTIVRFLLENYSHYCIVDALNCSCDFNYESDRYEGYFYRQTALWLAVQYKHFSVVQILISLGKANVNHMADESEGKSWTPLGLACRDGQLEMVKYLIENGANLYNVDQNNLTSLMIACKYENYDVVQYLLSLDDINQHLLNAMDNNRSTALHVVGNISYRTVDRKLDIIKLLLEGYHAKIIKNNVGCTPLTIAGIDDDELVMNYYMNNDDKSWYTTLQIIDELELIGCYHLISNGVDRYSKSYEYFLRAMKLRYKDLNKPILKTNLLPPMEVYNYYIECQTIEELELIKDDPDRIMMQSLMIWERLSITFDFLNQFNTQALYYAKSKEYQRAVQLYTHACYLRINTQIDLHGYLENLKNCTKIMGKMIEYNKTEEIQFDILIKILELTGNKFLRIKDLRLVKDFHGNNDRFPWSANKIKSTEVYHIDQCLSIILNLIFIGIEILRYSGEKERERRRIIHQLVQQLLDSDYRTVSDNKTLLHLSLIPYYKDRWLGGISIVTTFPSLPVVKFLLSCRASVNAIDNDHYTPLHDFVLNDYKHFPHLQWIDIENLFKLLINSGAHLDAIAHGRTPKDCAKDTRFQRLFEMHPIQLHLKCICARLIQKEKIKYINFIPTHLQSFIEMH</sequence>
<dbReference type="Pfam" id="PF00023">
    <property type="entry name" value="Ank"/>
    <property type="match status" value="1"/>
</dbReference>
<dbReference type="SUPFAM" id="SSF48403">
    <property type="entry name" value="Ankyrin repeat"/>
    <property type="match status" value="1"/>
</dbReference>
<organism evidence="6 7">
    <name type="scientific">Adineta steineri</name>
    <dbReference type="NCBI Taxonomy" id="433720"/>
    <lineage>
        <taxon>Eukaryota</taxon>
        <taxon>Metazoa</taxon>
        <taxon>Spiralia</taxon>
        <taxon>Gnathifera</taxon>
        <taxon>Rotifera</taxon>
        <taxon>Eurotatoria</taxon>
        <taxon>Bdelloidea</taxon>
        <taxon>Adinetida</taxon>
        <taxon>Adinetidae</taxon>
        <taxon>Adineta</taxon>
    </lineage>
</organism>
<evidence type="ECO:0000313" key="6">
    <source>
        <dbReference type="EMBL" id="CAF1396267.1"/>
    </source>
</evidence>
<feature type="repeat" description="ANK" evidence="3">
    <location>
        <begin position="263"/>
        <end position="295"/>
    </location>
</feature>
<dbReference type="Pfam" id="PF12796">
    <property type="entry name" value="Ank_2"/>
    <property type="match status" value="1"/>
</dbReference>
<feature type="domain" description="Cathepsin propeptide inhibitor" evidence="5">
    <location>
        <begin position="28"/>
        <end position="88"/>
    </location>
</feature>
<dbReference type="PROSITE" id="PS50297">
    <property type="entry name" value="ANK_REP_REGION"/>
    <property type="match status" value="1"/>
</dbReference>
<proteinExistence type="predicted"/>
<dbReference type="FunFam" id="1.10.287.2250:FF:000003">
    <property type="entry name" value="Cathepsin L"/>
    <property type="match status" value="1"/>
</dbReference>
<dbReference type="InterPro" id="IPR036770">
    <property type="entry name" value="Ankyrin_rpt-contain_sf"/>
</dbReference>
<keyword evidence="2 3" id="KW-0040">ANK repeat</keyword>
<dbReference type="PANTHER" id="PTHR24180:SF45">
    <property type="entry name" value="POLY [ADP-RIBOSE] POLYMERASE TANKYRASE"/>
    <property type="match status" value="1"/>
</dbReference>
<dbReference type="Gene3D" id="1.25.40.20">
    <property type="entry name" value="Ankyrin repeat-containing domain"/>
    <property type="match status" value="3"/>
</dbReference>
<reference evidence="6" key="1">
    <citation type="submission" date="2021-02" db="EMBL/GenBank/DDBJ databases">
        <authorList>
            <person name="Nowell W R."/>
        </authorList>
    </citation>
    <scope>NUCLEOTIDE SEQUENCE</scope>
</reference>
<dbReference type="Gene3D" id="1.10.287.2250">
    <property type="match status" value="1"/>
</dbReference>
<dbReference type="InterPro" id="IPR038765">
    <property type="entry name" value="Papain-like_cys_pep_sf"/>
</dbReference>
<evidence type="ECO:0000256" key="3">
    <source>
        <dbReference type="PROSITE-ProRule" id="PRU00023"/>
    </source>
</evidence>